<evidence type="ECO:0000256" key="2">
    <source>
        <dbReference type="ARBA" id="ARBA00022603"/>
    </source>
</evidence>
<dbReference type="InterPro" id="IPR025714">
    <property type="entry name" value="Methyltranfer_dom"/>
</dbReference>
<keyword evidence="2 7" id="KW-0489">Methyltransferase</keyword>
<organism evidence="7 8">
    <name type="scientific">Algoriella xinjiangensis</name>
    <dbReference type="NCBI Taxonomy" id="684065"/>
    <lineage>
        <taxon>Bacteria</taxon>
        <taxon>Pseudomonadati</taxon>
        <taxon>Bacteroidota</taxon>
        <taxon>Flavobacteriia</taxon>
        <taxon>Flavobacteriales</taxon>
        <taxon>Weeksellaceae</taxon>
        <taxon>Algoriella</taxon>
    </lineage>
</organism>
<dbReference type="EMBL" id="FOUZ01000001">
    <property type="protein sequence ID" value="SFM63806.1"/>
    <property type="molecule type" value="Genomic_DNA"/>
</dbReference>
<feature type="domain" description="Methyltransferase" evidence="6">
    <location>
        <begin position="42"/>
        <end position="162"/>
    </location>
</feature>
<dbReference type="GO" id="GO:0008168">
    <property type="term" value="F:methyltransferase activity"/>
    <property type="evidence" value="ECO:0007669"/>
    <property type="project" value="UniProtKB-KW"/>
</dbReference>
<name>A0A1I4SH45_9FLAO</name>
<keyword evidence="4" id="KW-0949">S-adenosyl-L-methionine</keyword>
<evidence type="ECO:0000256" key="4">
    <source>
        <dbReference type="ARBA" id="ARBA00022691"/>
    </source>
</evidence>
<evidence type="ECO:0000256" key="3">
    <source>
        <dbReference type="ARBA" id="ARBA00022679"/>
    </source>
</evidence>
<keyword evidence="5" id="KW-0443">Lipid metabolism</keyword>
<dbReference type="GO" id="GO:0006629">
    <property type="term" value="P:lipid metabolic process"/>
    <property type="evidence" value="ECO:0007669"/>
    <property type="project" value="UniProtKB-KW"/>
</dbReference>
<dbReference type="Proteomes" id="UP000199149">
    <property type="component" value="Unassembled WGS sequence"/>
</dbReference>
<proteinExistence type="inferred from homology"/>
<dbReference type="SUPFAM" id="SSF53335">
    <property type="entry name" value="S-adenosyl-L-methionine-dependent methyltransferases"/>
    <property type="match status" value="1"/>
</dbReference>
<evidence type="ECO:0000259" key="6">
    <source>
        <dbReference type="Pfam" id="PF13847"/>
    </source>
</evidence>
<dbReference type="CDD" id="cd02440">
    <property type="entry name" value="AdoMet_MTases"/>
    <property type="match status" value="1"/>
</dbReference>
<dbReference type="GO" id="GO:0032259">
    <property type="term" value="P:methylation"/>
    <property type="evidence" value="ECO:0007669"/>
    <property type="project" value="UniProtKB-KW"/>
</dbReference>
<sequence>MDLEWFVKWFNSPYYHILYKNRSLTEAEDFIKKLTENLHLANHAKVLDLACGKGRHAVTLNKLGYNVLGIDLSVESIKYAKQFENEHLKFEVHDMREVYHENEFDAVFNLFTSFGYFEDYNDNFKVFEAVKTQIKEHGIFVLDYLNAEKVVANMIPYEEKLIDEILFKITKSVENGFIKKEIDFTDKGETFHFEEYVRLIYFNDFKTIYETEGFELKEVFGNYNLDDFNENNSDRLILVLKK</sequence>
<gene>
    <name evidence="7" type="ORF">SAMN05421738_101208</name>
</gene>
<dbReference type="Gene3D" id="3.40.50.150">
    <property type="entry name" value="Vaccinia Virus protein VP39"/>
    <property type="match status" value="1"/>
</dbReference>
<protein>
    <submittedName>
        <fullName evidence="7">Methyltransferase domain-containing protein</fullName>
    </submittedName>
</protein>
<comment type="similarity">
    <text evidence="1">Belongs to the CFA/CMAS family.</text>
</comment>
<evidence type="ECO:0000256" key="5">
    <source>
        <dbReference type="ARBA" id="ARBA00023098"/>
    </source>
</evidence>
<dbReference type="AlphaFoldDB" id="A0A1I4SH45"/>
<dbReference type="InterPro" id="IPR029063">
    <property type="entry name" value="SAM-dependent_MTases_sf"/>
</dbReference>
<dbReference type="OrthoDB" id="9811589at2"/>
<dbReference type="STRING" id="684065.SAMN05421738_101208"/>
<reference evidence="8" key="1">
    <citation type="submission" date="2016-10" db="EMBL/GenBank/DDBJ databases">
        <authorList>
            <person name="Varghese N."/>
            <person name="Submissions S."/>
        </authorList>
    </citation>
    <scope>NUCLEOTIDE SEQUENCE [LARGE SCALE GENOMIC DNA]</scope>
    <source>
        <strain evidence="8">XJ109</strain>
    </source>
</reference>
<keyword evidence="8" id="KW-1185">Reference proteome</keyword>
<dbReference type="PANTHER" id="PTHR43667:SF1">
    <property type="entry name" value="CYCLOPROPANE-FATTY-ACYL-PHOSPHOLIPID SYNTHASE"/>
    <property type="match status" value="1"/>
</dbReference>
<dbReference type="Pfam" id="PF13847">
    <property type="entry name" value="Methyltransf_31"/>
    <property type="match status" value="1"/>
</dbReference>
<evidence type="ECO:0000313" key="7">
    <source>
        <dbReference type="EMBL" id="SFM63806.1"/>
    </source>
</evidence>
<accession>A0A1I4SH45</accession>
<dbReference type="InterPro" id="IPR050723">
    <property type="entry name" value="CFA/CMAS"/>
</dbReference>
<dbReference type="Gene3D" id="2.20.25.110">
    <property type="entry name" value="S-adenosyl-L-methionine-dependent methyltransferases"/>
    <property type="match status" value="1"/>
</dbReference>
<keyword evidence="3 7" id="KW-0808">Transferase</keyword>
<evidence type="ECO:0000313" key="8">
    <source>
        <dbReference type="Proteomes" id="UP000199149"/>
    </source>
</evidence>
<evidence type="ECO:0000256" key="1">
    <source>
        <dbReference type="ARBA" id="ARBA00010815"/>
    </source>
</evidence>
<dbReference type="RefSeq" id="WP_092905664.1">
    <property type="nucleotide sequence ID" value="NZ_FOUZ01000001.1"/>
</dbReference>
<dbReference type="PANTHER" id="PTHR43667">
    <property type="entry name" value="CYCLOPROPANE-FATTY-ACYL-PHOSPHOLIPID SYNTHASE"/>
    <property type="match status" value="1"/>
</dbReference>